<dbReference type="EMBL" id="KB445791">
    <property type="protein sequence ID" value="EMD42192.1"/>
    <property type="molecule type" value="Genomic_DNA"/>
</dbReference>
<comment type="similarity">
    <text evidence="1">Belongs to the ATP-dependent AMP-binding enzyme family.</text>
</comment>
<dbReference type="InterPro" id="IPR000873">
    <property type="entry name" value="AMP-dep_synth/lig_dom"/>
</dbReference>
<dbReference type="AlphaFoldDB" id="M2RUQ1"/>
<feature type="domain" description="AMP-dependent synthetase/ligase" evidence="2">
    <location>
        <begin position="38"/>
        <end position="340"/>
    </location>
</feature>
<dbReference type="PANTHER" id="PTHR43201:SF8">
    <property type="entry name" value="ACYL-COA SYNTHETASE FAMILY MEMBER 3"/>
    <property type="match status" value="1"/>
</dbReference>
<evidence type="ECO:0000259" key="2">
    <source>
        <dbReference type="Pfam" id="PF00501"/>
    </source>
</evidence>
<gene>
    <name evidence="3" type="ORF">CERSUDRAFT_129647</name>
</gene>
<accession>M2RUQ1</accession>
<proteinExistence type="inferred from homology"/>
<reference evidence="3 4" key="1">
    <citation type="journal article" date="2012" name="Proc. Natl. Acad. Sci. U.S.A.">
        <title>Comparative genomics of Ceriporiopsis subvermispora and Phanerochaete chrysosporium provide insight into selective ligninolysis.</title>
        <authorList>
            <person name="Fernandez-Fueyo E."/>
            <person name="Ruiz-Duenas F.J."/>
            <person name="Ferreira P."/>
            <person name="Floudas D."/>
            <person name="Hibbett D.S."/>
            <person name="Canessa P."/>
            <person name="Larrondo L.F."/>
            <person name="James T.Y."/>
            <person name="Seelenfreund D."/>
            <person name="Lobos S."/>
            <person name="Polanco R."/>
            <person name="Tello M."/>
            <person name="Honda Y."/>
            <person name="Watanabe T."/>
            <person name="Watanabe T."/>
            <person name="Ryu J.S."/>
            <person name="Kubicek C.P."/>
            <person name="Schmoll M."/>
            <person name="Gaskell J."/>
            <person name="Hammel K.E."/>
            <person name="St John F.J."/>
            <person name="Vanden Wymelenberg A."/>
            <person name="Sabat G."/>
            <person name="Splinter BonDurant S."/>
            <person name="Syed K."/>
            <person name="Yadav J.S."/>
            <person name="Doddapaneni H."/>
            <person name="Subramanian V."/>
            <person name="Lavin J.L."/>
            <person name="Oguiza J.A."/>
            <person name="Perez G."/>
            <person name="Pisabarro A.G."/>
            <person name="Ramirez L."/>
            <person name="Santoyo F."/>
            <person name="Master E."/>
            <person name="Coutinho P.M."/>
            <person name="Henrissat B."/>
            <person name="Lombard V."/>
            <person name="Magnuson J.K."/>
            <person name="Kuees U."/>
            <person name="Hori C."/>
            <person name="Igarashi K."/>
            <person name="Samejima M."/>
            <person name="Held B.W."/>
            <person name="Barry K.W."/>
            <person name="LaButti K.M."/>
            <person name="Lapidus A."/>
            <person name="Lindquist E.A."/>
            <person name="Lucas S.M."/>
            <person name="Riley R."/>
            <person name="Salamov A.A."/>
            <person name="Hoffmeister D."/>
            <person name="Schwenk D."/>
            <person name="Hadar Y."/>
            <person name="Yarden O."/>
            <person name="de Vries R.P."/>
            <person name="Wiebenga A."/>
            <person name="Stenlid J."/>
            <person name="Eastwood D."/>
            <person name="Grigoriev I.V."/>
            <person name="Berka R.M."/>
            <person name="Blanchette R.A."/>
            <person name="Kersten P."/>
            <person name="Martinez A.T."/>
            <person name="Vicuna R."/>
            <person name="Cullen D."/>
        </authorList>
    </citation>
    <scope>NUCLEOTIDE SEQUENCE [LARGE SCALE GENOMIC DNA]</scope>
    <source>
        <strain evidence="3 4">B</strain>
    </source>
</reference>
<dbReference type="OrthoDB" id="429813at2759"/>
<dbReference type="Gene3D" id="3.40.50.12780">
    <property type="entry name" value="N-terminal domain of ligase-like"/>
    <property type="match status" value="1"/>
</dbReference>
<sequence>MSDSYKTHLTVLHEVASLHPTATAFRVPRLDPTTEEILEWDAITFEQFASDVELFARYWGSQLQSMNIPLRSVIGVWIGGMAYVDCLHIYAVARAGYIPQLFSLRLPNPDMIYELLARSNGKAIIYDLSYENLVASSPVPIYPAIDARTCRVPDISLPPLRSLVSGSDTLMIFHTSGSTSGSPKLVPLTYSWWDHAIAKGWQVMKPKNHHNKERQDVTVWMGSMCHIGQTFMFVGTIQHASCTVQYTKQAFSSEELLDMIERCGLTRINQFPSFTAAHLRGSRHNPKLLQKLQQLDEIFISGLPLTPEDEQWVYANRIRITNCYGSTEGTAMMLSDYDDRIGDVRPLRPIPGTSYTFIPISSEDEDEYHNPNMRLLELVILSSSPDCPHPSLRSKVDGHFHTGDLFMELAPGKYVFRGRNDDWIKTENSLRCDTKAIEDNVRATCDDLVDDCIVVGNARPSPTLFVEPKTDIAPESLKKEILRRTRHFHSRRYMHERIVSSDFIIIVPPRTLPRTATKGNIRRRAIEESFKMQLDRIYGTQS</sequence>
<organism evidence="3 4">
    <name type="scientific">Ceriporiopsis subvermispora (strain B)</name>
    <name type="common">White-rot fungus</name>
    <name type="synonym">Gelatoporia subvermispora</name>
    <dbReference type="NCBI Taxonomy" id="914234"/>
    <lineage>
        <taxon>Eukaryota</taxon>
        <taxon>Fungi</taxon>
        <taxon>Dikarya</taxon>
        <taxon>Basidiomycota</taxon>
        <taxon>Agaricomycotina</taxon>
        <taxon>Agaricomycetes</taxon>
        <taxon>Polyporales</taxon>
        <taxon>Gelatoporiaceae</taxon>
        <taxon>Gelatoporia</taxon>
    </lineage>
</organism>
<dbReference type="GO" id="GO:0006631">
    <property type="term" value="P:fatty acid metabolic process"/>
    <property type="evidence" value="ECO:0007669"/>
    <property type="project" value="TreeGrafter"/>
</dbReference>
<dbReference type="SUPFAM" id="SSF56801">
    <property type="entry name" value="Acetyl-CoA synthetase-like"/>
    <property type="match status" value="1"/>
</dbReference>
<evidence type="ECO:0000313" key="3">
    <source>
        <dbReference type="EMBL" id="EMD42192.1"/>
    </source>
</evidence>
<dbReference type="InterPro" id="IPR042099">
    <property type="entry name" value="ANL_N_sf"/>
</dbReference>
<dbReference type="Proteomes" id="UP000016930">
    <property type="component" value="Unassembled WGS sequence"/>
</dbReference>
<dbReference type="Pfam" id="PF00501">
    <property type="entry name" value="AMP-binding"/>
    <property type="match status" value="1"/>
</dbReference>
<evidence type="ECO:0000313" key="4">
    <source>
        <dbReference type="Proteomes" id="UP000016930"/>
    </source>
</evidence>
<dbReference type="GO" id="GO:0031956">
    <property type="term" value="F:medium-chain fatty acid-CoA ligase activity"/>
    <property type="evidence" value="ECO:0007669"/>
    <property type="project" value="TreeGrafter"/>
</dbReference>
<dbReference type="PANTHER" id="PTHR43201">
    <property type="entry name" value="ACYL-COA SYNTHETASE"/>
    <property type="match status" value="1"/>
</dbReference>
<name>M2RUQ1_CERS8</name>
<protein>
    <recommendedName>
        <fullName evidence="2">AMP-dependent synthetase/ligase domain-containing protein</fullName>
    </recommendedName>
</protein>
<evidence type="ECO:0000256" key="1">
    <source>
        <dbReference type="ARBA" id="ARBA00006432"/>
    </source>
</evidence>
<dbReference type="STRING" id="914234.M2RUQ1"/>
<keyword evidence="4" id="KW-1185">Reference proteome</keyword>
<dbReference type="HOGENOM" id="CLU_037349_1_0_1"/>
<dbReference type="Pfam" id="PF23562">
    <property type="entry name" value="AMP-binding_C_3"/>
    <property type="match status" value="1"/>
</dbReference>